<reference evidence="3" key="1">
    <citation type="submission" date="2018-12" db="EMBL/GenBank/DDBJ databases">
        <title>Tengunoibacter tsumagoiensis gen. nov., sp. nov., Dictyobacter kobayashii sp. nov., D. alpinus sp. nov., and D. joshuensis sp. nov. and description of Dictyobacteraceae fam. nov. within the order Ktedonobacterales isolated from Tengu-no-mugimeshi.</title>
        <authorList>
            <person name="Wang C.M."/>
            <person name="Zheng Y."/>
            <person name="Sakai Y."/>
            <person name="Toyoda A."/>
            <person name="Minakuchi Y."/>
            <person name="Abe K."/>
            <person name="Yokota A."/>
            <person name="Yabe S."/>
        </authorList>
    </citation>
    <scope>NUCLEOTIDE SEQUENCE [LARGE SCALE GENOMIC DNA]</scope>
    <source>
        <strain evidence="3">S-27</strain>
    </source>
</reference>
<dbReference type="PANTHER" id="PTHR43798">
    <property type="entry name" value="MONOACYLGLYCEROL LIPASE"/>
    <property type="match status" value="1"/>
</dbReference>
<dbReference type="PANTHER" id="PTHR43798:SF33">
    <property type="entry name" value="HYDROLASE, PUTATIVE (AFU_ORTHOLOGUE AFUA_2G14860)-RELATED"/>
    <property type="match status" value="1"/>
</dbReference>
<feature type="domain" description="AB hydrolase-1" evidence="1">
    <location>
        <begin position="7"/>
        <end position="235"/>
    </location>
</feature>
<evidence type="ECO:0000313" key="2">
    <source>
        <dbReference type="EMBL" id="GCE09257.1"/>
    </source>
</evidence>
<evidence type="ECO:0000313" key="3">
    <source>
        <dbReference type="Proteomes" id="UP000287224"/>
    </source>
</evidence>
<dbReference type="EMBL" id="BIFQ01000002">
    <property type="protein sequence ID" value="GCE09257.1"/>
    <property type="molecule type" value="Genomic_DNA"/>
</dbReference>
<name>A0A401ZQV1_9CHLR</name>
<dbReference type="InterPro" id="IPR029058">
    <property type="entry name" value="AB_hydrolase_fold"/>
</dbReference>
<protein>
    <recommendedName>
        <fullName evidence="1">AB hydrolase-1 domain-containing protein</fullName>
    </recommendedName>
</protein>
<accession>A0A401ZQV1</accession>
<dbReference type="RefSeq" id="WP_126601672.1">
    <property type="nucleotide sequence ID" value="NZ_BIFQ01000002.1"/>
</dbReference>
<keyword evidence="3" id="KW-1185">Reference proteome</keyword>
<dbReference type="Pfam" id="PF12697">
    <property type="entry name" value="Abhydrolase_6"/>
    <property type="match status" value="1"/>
</dbReference>
<dbReference type="InterPro" id="IPR050266">
    <property type="entry name" value="AB_hydrolase_sf"/>
</dbReference>
<dbReference type="GO" id="GO:0016020">
    <property type="term" value="C:membrane"/>
    <property type="evidence" value="ECO:0007669"/>
    <property type="project" value="TreeGrafter"/>
</dbReference>
<dbReference type="PRINTS" id="PR00111">
    <property type="entry name" value="ABHYDROLASE"/>
</dbReference>
<sequence>MAQVKPIIFIHGLFQGPFRPGVTEFLSPNPVSIPDLPGYGTHRHVPPEAISVGAAADFICGHIHELGYDQAHLVGHSVGGAVAVVIASRYPEAVASIVSAEGNFTLNDAFWSQRLAQMDRSEAEALLESYRANPRAWLAGSGIDATQEQVEFAAHSLAAQPSSTLQAMAGSVVQTTSDASYLQAIATILDQSIPFHLVAGSRSRDGWDVPPWVLQRATSVTIQPGAGHMMMLEDQQSFLSIIRQLIPV</sequence>
<dbReference type="InterPro" id="IPR000073">
    <property type="entry name" value="AB_hydrolase_1"/>
</dbReference>
<proteinExistence type="predicted"/>
<dbReference type="OrthoDB" id="5380819at2"/>
<dbReference type="SUPFAM" id="SSF53474">
    <property type="entry name" value="alpha/beta-Hydrolases"/>
    <property type="match status" value="1"/>
</dbReference>
<organism evidence="2 3">
    <name type="scientific">Dictyobacter aurantiacus</name>
    <dbReference type="NCBI Taxonomy" id="1936993"/>
    <lineage>
        <taxon>Bacteria</taxon>
        <taxon>Bacillati</taxon>
        <taxon>Chloroflexota</taxon>
        <taxon>Ktedonobacteria</taxon>
        <taxon>Ktedonobacterales</taxon>
        <taxon>Dictyobacteraceae</taxon>
        <taxon>Dictyobacter</taxon>
    </lineage>
</organism>
<dbReference type="Gene3D" id="3.40.50.1820">
    <property type="entry name" value="alpha/beta hydrolase"/>
    <property type="match status" value="1"/>
</dbReference>
<evidence type="ECO:0000259" key="1">
    <source>
        <dbReference type="Pfam" id="PF12697"/>
    </source>
</evidence>
<dbReference type="Proteomes" id="UP000287224">
    <property type="component" value="Unassembled WGS sequence"/>
</dbReference>
<dbReference type="AlphaFoldDB" id="A0A401ZQV1"/>
<comment type="caution">
    <text evidence="2">The sequence shown here is derived from an EMBL/GenBank/DDBJ whole genome shotgun (WGS) entry which is preliminary data.</text>
</comment>
<gene>
    <name evidence="2" type="ORF">KDAU_65860</name>
</gene>